<dbReference type="Proteomes" id="UP000532746">
    <property type="component" value="Unassembled WGS sequence"/>
</dbReference>
<keyword evidence="1" id="KW-1133">Transmembrane helix</keyword>
<name>A0A7W9SYT3_9BACT</name>
<evidence type="ECO:0000313" key="3">
    <source>
        <dbReference type="Proteomes" id="UP000532746"/>
    </source>
</evidence>
<keyword evidence="1" id="KW-0812">Transmembrane</keyword>
<keyword evidence="1" id="KW-0472">Membrane</keyword>
<comment type="caution">
    <text evidence="2">The sequence shown here is derived from an EMBL/GenBank/DDBJ whole genome shotgun (WGS) entry which is preliminary data.</text>
</comment>
<reference evidence="2 3" key="1">
    <citation type="submission" date="2020-08" db="EMBL/GenBank/DDBJ databases">
        <title>Genomic Encyclopedia of Type Strains, Phase IV (KMG-IV): sequencing the most valuable type-strain genomes for metagenomic binning, comparative biology and taxonomic classification.</title>
        <authorList>
            <person name="Goeker M."/>
        </authorList>
    </citation>
    <scope>NUCLEOTIDE SEQUENCE [LARGE SCALE GENOMIC DNA]</scope>
    <source>
        <strain evidence="2 3">DSM 26718</strain>
    </source>
</reference>
<feature type="transmembrane region" description="Helical" evidence="1">
    <location>
        <begin position="12"/>
        <end position="36"/>
    </location>
</feature>
<gene>
    <name evidence="2" type="ORF">HNQ93_001258</name>
</gene>
<organism evidence="2 3">
    <name type="scientific">Hymenobacter luteus</name>
    <dbReference type="NCBI Taxonomy" id="1411122"/>
    <lineage>
        <taxon>Bacteria</taxon>
        <taxon>Pseudomonadati</taxon>
        <taxon>Bacteroidota</taxon>
        <taxon>Cytophagia</taxon>
        <taxon>Cytophagales</taxon>
        <taxon>Hymenobacteraceae</taxon>
        <taxon>Hymenobacter</taxon>
    </lineage>
</organism>
<keyword evidence="3" id="KW-1185">Reference proteome</keyword>
<evidence type="ECO:0000313" key="2">
    <source>
        <dbReference type="EMBL" id="MBB6058412.1"/>
    </source>
</evidence>
<dbReference type="EMBL" id="JACHGG010000002">
    <property type="protein sequence ID" value="MBB6058412.1"/>
    <property type="molecule type" value="Genomic_DNA"/>
</dbReference>
<dbReference type="AlphaFoldDB" id="A0A7W9SYT3"/>
<accession>A0A7W9SYT3</accession>
<evidence type="ECO:0000256" key="1">
    <source>
        <dbReference type="SAM" id="Phobius"/>
    </source>
</evidence>
<protein>
    <submittedName>
        <fullName evidence="2">Uncharacterized protein</fullName>
    </submittedName>
</protein>
<sequence>MNESLFQLGTRVYTYVLYISSTIRYFVSLFSFYHYILFNEAVVKDIY</sequence>
<proteinExistence type="predicted"/>